<dbReference type="AlphaFoldDB" id="A0A834L2V0"/>
<dbReference type="InterPro" id="IPR001680">
    <property type="entry name" value="WD40_rpt"/>
</dbReference>
<keyword evidence="1 3" id="KW-0853">WD repeat</keyword>
<dbReference type="Pfam" id="PF00400">
    <property type="entry name" value="WD40"/>
    <property type="match status" value="3"/>
</dbReference>
<dbReference type="InterPro" id="IPR036047">
    <property type="entry name" value="F-box-like_dom_sf"/>
</dbReference>
<dbReference type="InterPro" id="IPR036322">
    <property type="entry name" value="WD40_repeat_dom_sf"/>
</dbReference>
<dbReference type="CDD" id="cd22140">
    <property type="entry name" value="F-box_D3-like"/>
    <property type="match status" value="1"/>
</dbReference>
<comment type="caution">
    <text evidence="5">The sequence shown here is derived from an EMBL/GenBank/DDBJ whole genome shotgun (WGS) entry which is preliminary data.</text>
</comment>
<evidence type="ECO:0000256" key="2">
    <source>
        <dbReference type="ARBA" id="ARBA00022737"/>
    </source>
</evidence>
<feature type="repeat" description="WD" evidence="3">
    <location>
        <begin position="493"/>
        <end position="533"/>
    </location>
</feature>
<feature type="region of interest" description="Disordered" evidence="4">
    <location>
        <begin position="1"/>
        <end position="24"/>
    </location>
</feature>
<reference evidence="5" key="1">
    <citation type="submission" date="2019-11" db="EMBL/GenBank/DDBJ databases">
        <authorList>
            <person name="Liu Y."/>
            <person name="Hou J."/>
            <person name="Li T.-Q."/>
            <person name="Guan C.-H."/>
            <person name="Wu X."/>
            <person name="Wu H.-Z."/>
            <person name="Ling F."/>
            <person name="Zhang R."/>
            <person name="Shi X.-G."/>
            <person name="Ren J.-P."/>
            <person name="Chen E.-F."/>
            <person name="Sun J.-M."/>
        </authorList>
    </citation>
    <scope>NUCLEOTIDE SEQUENCE</scope>
    <source>
        <strain evidence="5">Adult_tree_wgs_1</strain>
        <tissue evidence="5">Leaves</tissue>
    </source>
</reference>
<dbReference type="OrthoDB" id="727118at2759"/>
<evidence type="ECO:0000313" key="5">
    <source>
        <dbReference type="EMBL" id="KAF7115433.1"/>
    </source>
</evidence>
<name>A0A834L2V0_RHOSS</name>
<feature type="repeat" description="WD" evidence="3">
    <location>
        <begin position="363"/>
        <end position="405"/>
    </location>
</feature>
<gene>
    <name evidence="5" type="ORF">RHSIM_RhsimUnG0056400</name>
</gene>
<dbReference type="PANTHER" id="PTHR22847">
    <property type="entry name" value="WD40 REPEAT PROTEIN"/>
    <property type="match status" value="1"/>
</dbReference>
<dbReference type="SUPFAM" id="SSF81383">
    <property type="entry name" value="F-box domain"/>
    <property type="match status" value="1"/>
</dbReference>
<sequence length="607" mass="66935">MAEPASPSTNQTSTSTSSSSSGNTAITDLNMDSLVHCASYLNLRDISNLAMSCSYLRRVAYSDPIWLRFSRSLSLCLSLLREIFGLWDEWDFERETWERWSEQISSSFPQASGVREAYLARHTALNQFKFIDPLVADSYKEAQPFNHLFLDKNDIIFSQEAFDPRLDPETPLIHRVHCPWLLALLGEQLVHQDGILGSLVVVSVSDCFTIHPRHHQGWDVGHDYFIDAVGIMLRLKGSSVHMMRIDSFLGGRPSLSRLFDHNATITCIRLFPLAETSLFRRETQINDNVLVTSSCDHSIRLWWKGTCQRCFRGHNGPVTTLSDKLLGDGSGKIFASGGVDATVRLWSLSSTGKRGQQALKATLYGHDKAIVSMSVAGHKSSLLVSISKYSKVRVWDTTTASSAVRSSCCVGVTSVSGAPVGMKCHESLVYVATGSSVVAIDLRMMQKVFTVAIRRGELFSFEALPSKSLICAGGTDRAMLWDIRRSSEPMTVLDGHTGAVTQLHMDPYKIVTGGVEDSYVHVWETATGVRTNILFCGSPDASSSSPGCSAMAVNGCRIVTASYRELLGLIRYRDFTNATCLVSSDLREHGSKFWGPQSYSDTDESDG</sequence>
<dbReference type="SMART" id="SM00320">
    <property type="entry name" value="WD40"/>
    <property type="match status" value="5"/>
</dbReference>
<keyword evidence="2" id="KW-0677">Repeat</keyword>
<evidence type="ECO:0000256" key="1">
    <source>
        <dbReference type="ARBA" id="ARBA00022574"/>
    </source>
</evidence>
<accession>A0A834L2V0</accession>
<dbReference type="Proteomes" id="UP000626092">
    <property type="component" value="Unassembled WGS sequence"/>
</dbReference>
<proteinExistence type="predicted"/>
<keyword evidence="6" id="KW-1185">Reference proteome</keyword>
<dbReference type="PROSITE" id="PS00678">
    <property type="entry name" value="WD_REPEATS_1"/>
    <property type="match status" value="1"/>
</dbReference>
<evidence type="ECO:0000256" key="4">
    <source>
        <dbReference type="SAM" id="MobiDB-lite"/>
    </source>
</evidence>
<feature type="repeat" description="WD" evidence="3">
    <location>
        <begin position="311"/>
        <end position="350"/>
    </location>
</feature>
<protein>
    <submittedName>
        <fullName evidence="5">Uncharacterized protein</fullName>
    </submittedName>
</protein>
<evidence type="ECO:0000313" key="6">
    <source>
        <dbReference type="Proteomes" id="UP000626092"/>
    </source>
</evidence>
<dbReference type="EMBL" id="WJXA01000145">
    <property type="protein sequence ID" value="KAF7115433.1"/>
    <property type="molecule type" value="Genomic_DNA"/>
</dbReference>
<organism evidence="5 6">
    <name type="scientific">Rhododendron simsii</name>
    <name type="common">Sims's rhododendron</name>
    <dbReference type="NCBI Taxonomy" id="118357"/>
    <lineage>
        <taxon>Eukaryota</taxon>
        <taxon>Viridiplantae</taxon>
        <taxon>Streptophyta</taxon>
        <taxon>Embryophyta</taxon>
        <taxon>Tracheophyta</taxon>
        <taxon>Spermatophyta</taxon>
        <taxon>Magnoliopsida</taxon>
        <taxon>eudicotyledons</taxon>
        <taxon>Gunneridae</taxon>
        <taxon>Pentapetalae</taxon>
        <taxon>asterids</taxon>
        <taxon>Ericales</taxon>
        <taxon>Ericaceae</taxon>
        <taxon>Ericoideae</taxon>
        <taxon>Rhodoreae</taxon>
        <taxon>Rhododendron</taxon>
    </lineage>
</organism>
<dbReference type="Gene3D" id="2.130.10.10">
    <property type="entry name" value="YVTN repeat-like/Quinoprotein amine dehydrogenase"/>
    <property type="match status" value="2"/>
</dbReference>
<dbReference type="PANTHER" id="PTHR22847:SF746">
    <property type="entry name" value="OS01G0185400 PROTEIN"/>
    <property type="match status" value="1"/>
</dbReference>
<feature type="compositionally biased region" description="Low complexity" evidence="4">
    <location>
        <begin position="1"/>
        <end position="21"/>
    </location>
</feature>
<dbReference type="SUPFAM" id="SSF50978">
    <property type="entry name" value="WD40 repeat-like"/>
    <property type="match status" value="1"/>
</dbReference>
<evidence type="ECO:0000256" key="3">
    <source>
        <dbReference type="PROSITE-ProRule" id="PRU00221"/>
    </source>
</evidence>
<dbReference type="PROSITE" id="PS50082">
    <property type="entry name" value="WD_REPEATS_2"/>
    <property type="match status" value="3"/>
</dbReference>
<dbReference type="InterPro" id="IPR015943">
    <property type="entry name" value="WD40/YVTN_repeat-like_dom_sf"/>
</dbReference>
<dbReference type="InterPro" id="IPR019775">
    <property type="entry name" value="WD40_repeat_CS"/>
</dbReference>